<reference evidence="7" key="1">
    <citation type="journal article" date="2014" name="Front. Microbiol.">
        <title>High frequency of phylogenetically diverse reductive dehalogenase-homologous genes in deep subseafloor sedimentary metagenomes.</title>
        <authorList>
            <person name="Kawai M."/>
            <person name="Futagami T."/>
            <person name="Toyoda A."/>
            <person name="Takaki Y."/>
            <person name="Nishi S."/>
            <person name="Hori S."/>
            <person name="Arai W."/>
            <person name="Tsubouchi T."/>
            <person name="Morono Y."/>
            <person name="Uchiyama I."/>
            <person name="Ito T."/>
            <person name="Fujiyama A."/>
            <person name="Inagaki F."/>
            <person name="Takami H."/>
        </authorList>
    </citation>
    <scope>NUCLEOTIDE SEQUENCE</scope>
    <source>
        <strain evidence="7">Expedition CK06-06</strain>
    </source>
</reference>
<organism evidence="7">
    <name type="scientific">marine sediment metagenome</name>
    <dbReference type="NCBI Taxonomy" id="412755"/>
    <lineage>
        <taxon>unclassified sequences</taxon>
        <taxon>metagenomes</taxon>
        <taxon>ecological metagenomes</taxon>
    </lineage>
</organism>
<evidence type="ECO:0000256" key="1">
    <source>
        <dbReference type="ARBA" id="ARBA00022670"/>
    </source>
</evidence>
<dbReference type="EMBL" id="BARU01028006">
    <property type="protein sequence ID" value="GAH65605.1"/>
    <property type="molecule type" value="Genomic_DNA"/>
</dbReference>
<dbReference type="NCBIfam" id="TIGR00608">
    <property type="entry name" value="radc"/>
    <property type="match status" value="1"/>
</dbReference>
<dbReference type="AlphaFoldDB" id="X1I8K6"/>
<feature type="domain" description="MPN" evidence="6">
    <location>
        <begin position="19"/>
        <end position="141"/>
    </location>
</feature>
<keyword evidence="2" id="KW-0479">Metal-binding</keyword>
<comment type="caution">
    <text evidence="7">The sequence shown here is derived from an EMBL/GenBank/DDBJ whole genome shotgun (WGS) entry which is preliminary data.</text>
</comment>
<dbReference type="Gene3D" id="3.40.140.10">
    <property type="entry name" value="Cytidine Deaminase, domain 2"/>
    <property type="match status" value="1"/>
</dbReference>
<accession>X1I8K6</accession>
<keyword evidence="1" id="KW-0645">Protease</keyword>
<keyword evidence="5" id="KW-0482">Metalloprotease</keyword>
<evidence type="ECO:0000256" key="4">
    <source>
        <dbReference type="ARBA" id="ARBA00022833"/>
    </source>
</evidence>
<dbReference type="InterPro" id="IPR001405">
    <property type="entry name" value="UPF0758"/>
</dbReference>
<gene>
    <name evidence="7" type="ORF">S03H2_44755</name>
</gene>
<dbReference type="GO" id="GO:0046872">
    <property type="term" value="F:metal ion binding"/>
    <property type="evidence" value="ECO:0007669"/>
    <property type="project" value="UniProtKB-KW"/>
</dbReference>
<keyword evidence="3" id="KW-0378">Hydrolase</keyword>
<dbReference type="InterPro" id="IPR025657">
    <property type="entry name" value="RadC_JAB"/>
</dbReference>
<protein>
    <recommendedName>
        <fullName evidence="6">MPN domain-containing protein</fullName>
    </recommendedName>
</protein>
<dbReference type="GO" id="GO:0008237">
    <property type="term" value="F:metallopeptidase activity"/>
    <property type="evidence" value="ECO:0007669"/>
    <property type="project" value="UniProtKB-KW"/>
</dbReference>
<evidence type="ECO:0000256" key="2">
    <source>
        <dbReference type="ARBA" id="ARBA00022723"/>
    </source>
</evidence>
<dbReference type="PANTHER" id="PTHR30471">
    <property type="entry name" value="DNA REPAIR PROTEIN RADC"/>
    <property type="match status" value="1"/>
</dbReference>
<dbReference type="SUPFAM" id="SSF102712">
    <property type="entry name" value="JAB1/MPN domain"/>
    <property type="match status" value="1"/>
</dbReference>
<keyword evidence="4" id="KW-0862">Zinc</keyword>
<evidence type="ECO:0000256" key="3">
    <source>
        <dbReference type="ARBA" id="ARBA00022801"/>
    </source>
</evidence>
<dbReference type="GO" id="GO:0006508">
    <property type="term" value="P:proteolysis"/>
    <property type="evidence" value="ECO:0007669"/>
    <property type="project" value="UniProtKB-KW"/>
</dbReference>
<dbReference type="Pfam" id="PF04002">
    <property type="entry name" value="RadC"/>
    <property type="match status" value="1"/>
</dbReference>
<feature type="non-terminal residue" evidence="7">
    <location>
        <position position="1"/>
    </location>
</feature>
<evidence type="ECO:0000313" key="7">
    <source>
        <dbReference type="EMBL" id="GAH65605.1"/>
    </source>
</evidence>
<dbReference type="PROSITE" id="PS50249">
    <property type="entry name" value="MPN"/>
    <property type="match status" value="1"/>
</dbReference>
<name>X1I8K6_9ZZZZ</name>
<evidence type="ECO:0000259" key="6">
    <source>
        <dbReference type="PROSITE" id="PS50249"/>
    </source>
</evidence>
<dbReference type="InterPro" id="IPR037518">
    <property type="entry name" value="MPN"/>
</dbReference>
<dbReference type="PANTHER" id="PTHR30471:SF3">
    <property type="entry name" value="UPF0758 PROTEIN YEES-RELATED"/>
    <property type="match status" value="1"/>
</dbReference>
<proteinExistence type="predicted"/>
<dbReference type="CDD" id="cd08071">
    <property type="entry name" value="MPN_DUF2466"/>
    <property type="match status" value="1"/>
</dbReference>
<evidence type="ECO:0000256" key="5">
    <source>
        <dbReference type="ARBA" id="ARBA00023049"/>
    </source>
</evidence>
<sequence>LLHELPEEVLRQKIIEKPVYKSSEEVFDYLYYSMRDLEIEVFKVIYLDKRDKIIDTVDLFEGTLDSIPIRPREIMESAIAHNATALIFAHNHPTGDPSPSRTDKQFTRELVFVGMIMQIKVLDHIIIGEDRYFSFADEKLIEKYEDDFLNLRIRAAFYTGVHPTVSLK</sequence>